<evidence type="ECO:0000313" key="5">
    <source>
        <dbReference type="Proteomes" id="UP000315983"/>
    </source>
</evidence>
<gene>
    <name evidence="4" type="ORF">FB564_0450</name>
    <name evidence="3" type="ORF">Sar04_19650</name>
</gene>
<reference evidence="4 5" key="1">
    <citation type="submission" date="2019-06" db="EMBL/GenBank/DDBJ databases">
        <title>Sequencing the genomes of 1000 actinobacteria strains.</title>
        <authorList>
            <person name="Klenk H.-P."/>
        </authorList>
    </citation>
    <scope>NUCLEOTIDE SEQUENCE [LARGE SCALE GENOMIC DNA]</scope>
    <source>
        <strain evidence="4 5">DSM 44819</strain>
    </source>
</reference>
<feature type="signal peptide" evidence="2">
    <location>
        <begin position="1"/>
        <end position="25"/>
    </location>
</feature>
<proteinExistence type="predicted"/>
<dbReference type="Proteomes" id="UP000677457">
    <property type="component" value="Unassembled WGS sequence"/>
</dbReference>
<dbReference type="PROSITE" id="PS51257">
    <property type="entry name" value="PROKAR_LIPOPROTEIN"/>
    <property type="match status" value="1"/>
</dbReference>
<name>A0A542XHT9_SALAC</name>
<feature type="compositionally biased region" description="Low complexity" evidence="1">
    <location>
        <begin position="36"/>
        <end position="51"/>
    </location>
</feature>
<accession>A0A542XHT9</accession>
<evidence type="ECO:0000313" key="3">
    <source>
        <dbReference type="EMBL" id="GIM84901.1"/>
    </source>
</evidence>
<protein>
    <submittedName>
        <fullName evidence="4">Uncharacterized protein</fullName>
    </submittedName>
</protein>
<evidence type="ECO:0000256" key="2">
    <source>
        <dbReference type="SAM" id="SignalP"/>
    </source>
</evidence>
<dbReference type="EMBL" id="BOQM01000011">
    <property type="protein sequence ID" value="GIM84901.1"/>
    <property type="molecule type" value="Genomic_DNA"/>
</dbReference>
<sequence>MRSLRLAIPAVTVCLALGACGSGQAAGDDPPNPMGATPVTTPADPDPTTADLESPGPATPPTPITPAPTTATASTRTPKLPAGPSKPPPVGAATLTGTVQAGVEPGCLLLDGYLLVGGPREVLTVGASVRVTGKIQPDLMSICQQGIPFMVETAARRG</sequence>
<organism evidence="4 5">
    <name type="scientific">Salinispora arenicola</name>
    <dbReference type="NCBI Taxonomy" id="168697"/>
    <lineage>
        <taxon>Bacteria</taxon>
        <taxon>Bacillati</taxon>
        <taxon>Actinomycetota</taxon>
        <taxon>Actinomycetes</taxon>
        <taxon>Micromonosporales</taxon>
        <taxon>Micromonosporaceae</taxon>
        <taxon>Salinispora</taxon>
    </lineage>
</organism>
<dbReference type="GeneID" id="93769804"/>
<dbReference type="EMBL" id="VFOL01000001">
    <property type="protein sequence ID" value="TQL35405.1"/>
    <property type="molecule type" value="Genomic_DNA"/>
</dbReference>
<dbReference type="AlphaFoldDB" id="A0A542XHT9"/>
<dbReference type="Proteomes" id="UP000315983">
    <property type="component" value="Unassembled WGS sequence"/>
</dbReference>
<comment type="caution">
    <text evidence="4">The sequence shown here is derived from an EMBL/GenBank/DDBJ whole genome shotgun (WGS) entry which is preliminary data.</text>
</comment>
<dbReference type="RefSeq" id="WP_018800207.1">
    <property type="nucleotide sequence ID" value="NZ_BOQM01000011.1"/>
</dbReference>
<evidence type="ECO:0000256" key="1">
    <source>
        <dbReference type="SAM" id="MobiDB-lite"/>
    </source>
</evidence>
<feature type="compositionally biased region" description="Low complexity" evidence="1">
    <location>
        <begin position="67"/>
        <end position="83"/>
    </location>
</feature>
<feature type="region of interest" description="Disordered" evidence="1">
    <location>
        <begin position="23"/>
        <end position="93"/>
    </location>
</feature>
<evidence type="ECO:0000313" key="4">
    <source>
        <dbReference type="EMBL" id="TQL35405.1"/>
    </source>
</evidence>
<evidence type="ECO:0000313" key="6">
    <source>
        <dbReference type="Proteomes" id="UP000677457"/>
    </source>
</evidence>
<keyword evidence="6" id="KW-1185">Reference proteome</keyword>
<reference evidence="3 6" key="2">
    <citation type="submission" date="2021-03" db="EMBL/GenBank/DDBJ databases">
        <title>Whole genome shotgun sequence of Salinispora arenicola NBRC 105043.</title>
        <authorList>
            <person name="Komaki H."/>
            <person name="Tamura T."/>
        </authorList>
    </citation>
    <scope>NUCLEOTIDE SEQUENCE [LARGE SCALE GENOMIC DNA]</scope>
    <source>
        <strain evidence="3 6">NBRC 105043</strain>
    </source>
</reference>
<keyword evidence="2" id="KW-0732">Signal</keyword>
<feature type="chain" id="PRO_5021715868" evidence="2">
    <location>
        <begin position="26"/>
        <end position="158"/>
    </location>
</feature>
<feature type="compositionally biased region" description="Pro residues" evidence="1">
    <location>
        <begin position="57"/>
        <end position="66"/>
    </location>
</feature>